<protein>
    <submittedName>
        <fullName evidence="2">Putative BAH domain-containing protein</fullName>
    </submittedName>
</protein>
<dbReference type="PANTHER" id="PTHR47073:SF2">
    <property type="entry name" value="PROTEIN ANTI-SILENCING 1"/>
    <property type="match status" value="1"/>
</dbReference>
<organism evidence="2 3">
    <name type="scientific">Medicago truncatula</name>
    <name type="common">Barrel medic</name>
    <name type="synonym">Medicago tribuloides</name>
    <dbReference type="NCBI Taxonomy" id="3880"/>
    <lineage>
        <taxon>Eukaryota</taxon>
        <taxon>Viridiplantae</taxon>
        <taxon>Streptophyta</taxon>
        <taxon>Embryophyta</taxon>
        <taxon>Tracheophyta</taxon>
        <taxon>Spermatophyta</taxon>
        <taxon>Magnoliopsida</taxon>
        <taxon>eudicotyledons</taxon>
        <taxon>Gunneridae</taxon>
        <taxon>Pentapetalae</taxon>
        <taxon>rosids</taxon>
        <taxon>fabids</taxon>
        <taxon>Fabales</taxon>
        <taxon>Fabaceae</taxon>
        <taxon>Papilionoideae</taxon>
        <taxon>50 kb inversion clade</taxon>
        <taxon>NPAAA clade</taxon>
        <taxon>Hologalegina</taxon>
        <taxon>IRL clade</taxon>
        <taxon>Trifolieae</taxon>
        <taxon>Medicago</taxon>
    </lineage>
</organism>
<dbReference type="EMBL" id="PSQE01000001">
    <property type="protein sequence ID" value="RHN76759.1"/>
    <property type="molecule type" value="Genomic_DNA"/>
</dbReference>
<dbReference type="GO" id="GO:0003682">
    <property type="term" value="F:chromatin binding"/>
    <property type="evidence" value="ECO:0007669"/>
    <property type="project" value="InterPro"/>
</dbReference>
<dbReference type="SMART" id="SM00439">
    <property type="entry name" value="BAH"/>
    <property type="match status" value="1"/>
</dbReference>
<reference evidence="3" key="1">
    <citation type="journal article" date="2018" name="Nat. Plants">
        <title>Whole-genome landscape of Medicago truncatula symbiotic genes.</title>
        <authorList>
            <person name="Pecrix Y."/>
            <person name="Staton S.E."/>
            <person name="Sallet E."/>
            <person name="Lelandais-Briere C."/>
            <person name="Moreau S."/>
            <person name="Carrere S."/>
            <person name="Blein T."/>
            <person name="Jardinaud M.F."/>
            <person name="Latrasse D."/>
            <person name="Zouine M."/>
            <person name="Zahm M."/>
            <person name="Kreplak J."/>
            <person name="Mayjonade B."/>
            <person name="Satge C."/>
            <person name="Perez M."/>
            <person name="Cauet S."/>
            <person name="Marande W."/>
            <person name="Chantry-Darmon C."/>
            <person name="Lopez-Roques C."/>
            <person name="Bouchez O."/>
            <person name="Berard A."/>
            <person name="Debelle F."/>
            <person name="Munos S."/>
            <person name="Bendahmane A."/>
            <person name="Berges H."/>
            <person name="Niebel A."/>
            <person name="Buitink J."/>
            <person name="Frugier F."/>
            <person name="Benhamed M."/>
            <person name="Crespi M."/>
            <person name="Gouzy J."/>
            <person name="Gamas P."/>
        </authorList>
    </citation>
    <scope>NUCLEOTIDE SEQUENCE [LARGE SCALE GENOMIC DNA]</scope>
    <source>
        <strain evidence="3">cv. Jemalong A17</strain>
    </source>
</reference>
<accession>A0A396JEU5</accession>
<proteinExistence type="predicted"/>
<name>A0A396JEU5_MEDTR</name>
<comment type="caution">
    <text evidence="2">The sequence shown here is derived from an EMBL/GenBank/DDBJ whole genome shotgun (WGS) entry which is preliminary data.</text>
</comment>
<dbReference type="PROSITE" id="PS51038">
    <property type="entry name" value="BAH"/>
    <property type="match status" value="1"/>
</dbReference>
<dbReference type="Gramene" id="rna132">
    <property type="protein sequence ID" value="RHN76759.1"/>
    <property type="gene ID" value="gene132"/>
</dbReference>
<sequence>MNIFFTNHKYRRRRKRRRRSHTAPQTAHFTPYKSTSVLFSLSLSPHSSMAATKPNSTLSPPPSPETLEFKWGKKRGKGGKKRDTQFYESFTFDGEDYSLFDTVYLQNGNEPQSEPHIGKIIKIWEVPNREKAKKVKIQWFFRPREVSKFLKRIQIYYNELFFATGVGNGLTNINPVESIAGKCNVVCISKDARNPQPSDEAVQNADFVFYRYFDVGQRKIVEEEEVDEKSVGIDGFHLLNYGCVGLNPNSLHFCNQPLDEDWITWNQTQQIGF</sequence>
<dbReference type="OrthoDB" id="1896853at2759"/>
<dbReference type="PANTHER" id="PTHR47073">
    <property type="entry name" value="PROTEIN ANTI-SILENCING 1"/>
    <property type="match status" value="1"/>
</dbReference>
<dbReference type="InterPro" id="IPR001025">
    <property type="entry name" value="BAH_dom"/>
</dbReference>
<dbReference type="AlphaFoldDB" id="A0A396JEU5"/>
<feature type="domain" description="BAH" evidence="1">
    <location>
        <begin position="95"/>
        <end position="224"/>
    </location>
</feature>
<dbReference type="Proteomes" id="UP000265566">
    <property type="component" value="Chromosome 1"/>
</dbReference>
<dbReference type="Gene3D" id="2.30.30.490">
    <property type="match status" value="1"/>
</dbReference>
<evidence type="ECO:0000313" key="2">
    <source>
        <dbReference type="EMBL" id="RHN76759.1"/>
    </source>
</evidence>
<dbReference type="FunFam" id="2.30.30.490:FF:000017">
    <property type="entry name" value="Bromo-adjacent homology (BAH) domain-containing protein"/>
    <property type="match status" value="1"/>
</dbReference>
<dbReference type="InterPro" id="IPR043151">
    <property type="entry name" value="BAH_sf"/>
</dbReference>
<dbReference type="Pfam" id="PF01426">
    <property type="entry name" value="BAH"/>
    <property type="match status" value="1"/>
</dbReference>
<evidence type="ECO:0000313" key="3">
    <source>
        <dbReference type="Proteomes" id="UP000265566"/>
    </source>
</evidence>
<evidence type="ECO:0000259" key="1">
    <source>
        <dbReference type="PROSITE" id="PS51038"/>
    </source>
</evidence>
<gene>
    <name evidence="2" type="ORF">MtrunA17_Chr1g0147371</name>
</gene>